<evidence type="ECO:0000313" key="4">
    <source>
        <dbReference type="EMBL" id="QDJ14431.1"/>
    </source>
</evidence>
<dbReference type="GO" id="GO:0016491">
    <property type="term" value="F:oxidoreductase activity"/>
    <property type="evidence" value="ECO:0007669"/>
    <property type="project" value="UniProtKB-KW"/>
</dbReference>
<name>A0A8E3MFY0_9PAST</name>
<dbReference type="SUPFAM" id="SSF55347">
    <property type="entry name" value="Glyceraldehyde-3-phosphate dehydrogenase-like, C-terminal domain"/>
    <property type="match status" value="1"/>
</dbReference>
<dbReference type="EMBL" id="CP022011">
    <property type="protein sequence ID" value="QDJ14431.1"/>
    <property type="molecule type" value="Genomic_DNA"/>
</dbReference>
<dbReference type="Pfam" id="PF22725">
    <property type="entry name" value="GFO_IDH_MocA_C3"/>
    <property type="match status" value="1"/>
</dbReference>
<keyword evidence="1" id="KW-0560">Oxidoreductase</keyword>
<evidence type="ECO:0000259" key="2">
    <source>
        <dbReference type="Pfam" id="PF01408"/>
    </source>
</evidence>
<dbReference type="InterPro" id="IPR036291">
    <property type="entry name" value="NAD(P)-bd_dom_sf"/>
</dbReference>
<dbReference type="RefSeq" id="WP_261919486.1">
    <property type="nucleotide sequence ID" value="NZ_CP022011.1"/>
</dbReference>
<proteinExistence type="predicted"/>
<sequence length="383" mass="42418">MQTLKVGLIGTGYIGRCHAIAYAQAPTVFNLQNKIELDFLAEITPELAAQRAKEFGFKRSTGDWREIVSDPDINVIDICTPNFLHKDIAIAAIKQGKHVYSEKPLALTAKDTKIMAQLAQQYGVKTLVGFNYSKNPTTQLARQIIQNGEIGEIIHFYGTHNEDYLANPNTPIDWHCLTATAGLGTLGDLGAHIINMAQYLVGEDIISVSGDMQTLITQRPDPTNLTHLIPVENEDQASALLRFKNGAMGTIETSRIACGRKMGLTYVITGTKGAISFTQERMAELKLYLHDQNPSRQGFKTILTGPTHPDYQAFCISAGHGIGFNDQKTVEIRDLVCGILDNQPLYPDFLEGYKVSLILEAIAESAKQRCWIDIKQFEEKFIS</sequence>
<protein>
    <submittedName>
        <fullName evidence="4">Myo-inositol 2-dehydrogenase</fullName>
    </submittedName>
</protein>
<feature type="domain" description="GFO/IDH/MocA-like oxidoreductase" evidence="3">
    <location>
        <begin position="139"/>
        <end position="275"/>
    </location>
</feature>
<gene>
    <name evidence="4" type="ORF">CEP48_02920</name>
</gene>
<dbReference type="Proteomes" id="UP000955338">
    <property type="component" value="Chromosome"/>
</dbReference>
<dbReference type="InterPro" id="IPR050463">
    <property type="entry name" value="Gfo/Idh/MocA_oxidrdct_glycsds"/>
</dbReference>
<accession>A0A8E3MFY0</accession>
<dbReference type="PANTHER" id="PTHR43818:SF11">
    <property type="entry name" value="BCDNA.GH03377"/>
    <property type="match status" value="1"/>
</dbReference>
<dbReference type="PANTHER" id="PTHR43818">
    <property type="entry name" value="BCDNA.GH03377"/>
    <property type="match status" value="1"/>
</dbReference>
<feature type="domain" description="Gfo/Idh/MocA-like oxidoreductase N-terminal" evidence="2">
    <location>
        <begin position="4"/>
        <end position="130"/>
    </location>
</feature>
<keyword evidence="5" id="KW-1185">Reference proteome</keyword>
<dbReference type="Pfam" id="PF01408">
    <property type="entry name" value="GFO_IDH_MocA"/>
    <property type="match status" value="1"/>
</dbReference>
<dbReference type="AlphaFoldDB" id="A0A8E3MFY0"/>
<dbReference type="InterPro" id="IPR055170">
    <property type="entry name" value="GFO_IDH_MocA-like_dom"/>
</dbReference>
<dbReference type="Gene3D" id="3.30.360.10">
    <property type="entry name" value="Dihydrodipicolinate Reductase, domain 2"/>
    <property type="match status" value="1"/>
</dbReference>
<evidence type="ECO:0000259" key="3">
    <source>
        <dbReference type="Pfam" id="PF22725"/>
    </source>
</evidence>
<evidence type="ECO:0000313" key="5">
    <source>
        <dbReference type="Proteomes" id="UP000955338"/>
    </source>
</evidence>
<dbReference type="SUPFAM" id="SSF51735">
    <property type="entry name" value="NAD(P)-binding Rossmann-fold domains"/>
    <property type="match status" value="1"/>
</dbReference>
<organism evidence="4 5">
    <name type="scientific">Mergibacter septicus</name>
    <dbReference type="NCBI Taxonomy" id="221402"/>
    <lineage>
        <taxon>Bacteria</taxon>
        <taxon>Pseudomonadati</taxon>
        <taxon>Pseudomonadota</taxon>
        <taxon>Gammaproteobacteria</taxon>
        <taxon>Pasteurellales</taxon>
        <taxon>Pasteurellaceae</taxon>
        <taxon>Mergibacter</taxon>
    </lineage>
</organism>
<dbReference type="Gene3D" id="3.40.50.720">
    <property type="entry name" value="NAD(P)-binding Rossmann-like Domain"/>
    <property type="match status" value="1"/>
</dbReference>
<dbReference type="GO" id="GO:0000166">
    <property type="term" value="F:nucleotide binding"/>
    <property type="evidence" value="ECO:0007669"/>
    <property type="project" value="InterPro"/>
</dbReference>
<dbReference type="InterPro" id="IPR000683">
    <property type="entry name" value="Gfo/Idh/MocA-like_OxRdtase_N"/>
</dbReference>
<reference evidence="4" key="1">
    <citation type="submission" date="2017-06" db="EMBL/GenBank/DDBJ databases">
        <title>Genome sequencing of pathogenic and non-pathogenic strains within Bisgaard taxon 40.</title>
        <authorList>
            <person name="Ladner J.T."/>
            <person name="Lovett S.P."/>
            <person name="Koroleva G."/>
            <person name="Lorch J.M."/>
        </authorList>
    </citation>
    <scope>NUCLEOTIDE SEQUENCE</scope>
    <source>
        <strain evidence="4">27576-1-I1</strain>
    </source>
</reference>
<evidence type="ECO:0000256" key="1">
    <source>
        <dbReference type="ARBA" id="ARBA00023002"/>
    </source>
</evidence>